<evidence type="ECO:0000256" key="5">
    <source>
        <dbReference type="ARBA" id="ARBA00022833"/>
    </source>
</evidence>
<evidence type="ECO:0000256" key="3">
    <source>
        <dbReference type="ARBA" id="ARBA00022723"/>
    </source>
</evidence>
<dbReference type="AlphaFoldDB" id="A0AAV2ZIF8"/>
<evidence type="ECO:0000259" key="9">
    <source>
        <dbReference type="PROSITE" id="PS51522"/>
    </source>
</evidence>
<dbReference type="GO" id="GO:0003723">
    <property type="term" value="F:RNA binding"/>
    <property type="evidence" value="ECO:0007669"/>
    <property type="project" value="UniProtKB-UniRule"/>
</dbReference>
<evidence type="ECO:0000313" key="10">
    <source>
        <dbReference type="EMBL" id="DBA13609.1"/>
    </source>
</evidence>
<comment type="caution">
    <text evidence="10">The sequence shown here is derived from an EMBL/GenBank/DDBJ whole genome shotgun (WGS) entry which is preliminary data.</text>
</comment>
<keyword evidence="5" id="KW-0862">Zinc</keyword>
<keyword evidence="6 8" id="KW-0810">Translation regulation</keyword>
<sequence>ETRPDDICNFCKRNGESRHIYMGHRLKDEQGKLACPILRVYRCPLCGATGDTAHTLRHCPLNKEKRCTGVWIGHNSAGRRFKR</sequence>
<feature type="domain" description="Nanos-type" evidence="9">
    <location>
        <begin position="7"/>
        <end position="61"/>
    </location>
</feature>
<feature type="non-terminal residue" evidence="10">
    <location>
        <position position="1"/>
    </location>
</feature>
<evidence type="ECO:0000313" key="11">
    <source>
        <dbReference type="Proteomes" id="UP001181693"/>
    </source>
</evidence>
<keyword evidence="4 8" id="KW-0863">Zinc-finger</keyword>
<evidence type="ECO:0000256" key="1">
    <source>
        <dbReference type="ARBA" id="ARBA00004496"/>
    </source>
</evidence>
<keyword evidence="11" id="KW-1185">Reference proteome</keyword>
<dbReference type="InterPro" id="IPR008705">
    <property type="entry name" value="Nanos/Xcar2"/>
</dbReference>
<organism evidence="10 11">
    <name type="scientific">Pyxicephalus adspersus</name>
    <name type="common">African bullfrog</name>
    <dbReference type="NCBI Taxonomy" id="30357"/>
    <lineage>
        <taxon>Eukaryota</taxon>
        <taxon>Metazoa</taxon>
        <taxon>Chordata</taxon>
        <taxon>Craniata</taxon>
        <taxon>Vertebrata</taxon>
        <taxon>Euteleostomi</taxon>
        <taxon>Amphibia</taxon>
        <taxon>Batrachia</taxon>
        <taxon>Anura</taxon>
        <taxon>Neobatrachia</taxon>
        <taxon>Ranoidea</taxon>
        <taxon>Pyxicephalidae</taxon>
        <taxon>Pyxicephalinae</taxon>
        <taxon>Pyxicephalus</taxon>
    </lineage>
</organism>
<accession>A0AAV2ZIF8</accession>
<keyword evidence="7 8" id="KW-0694">RNA-binding</keyword>
<evidence type="ECO:0000256" key="4">
    <source>
        <dbReference type="ARBA" id="ARBA00022771"/>
    </source>
</evidence>
<dbReference type="GO" id="GO:0006417">
    <property type="term" value="P:regulation of translation"/>
    <property type="evidence" value="ECO:0007669"/>
    <property type="project" value="UniProtKB-UniRule"/>
</dbReference>
<dbReference type="GO" id="GO:0005737">
    <property type="term" value="C:cytoplasm"/>
    <property type="evidence" value="ECO:0007669"/>
    <property type="project" value="UniProtKB-SubCell"/>
</dbReference>
<evidence type="ECO:0000256" key="7">
    <source>
        <dbReference type="ARBA" id="ARBA00022884"/>
    </source>
</evidence>
<protein>
    <recommendedName>
        <fullName evidence="9">Nanos-type domain-containing protein</fullName>
    </recommendedName>
</protein>
<dbReference type="PROSITE" id="PS51522">
    <property type="entry name" value="ZF_NANOS"/>
    <property type="match status" value="1"/>
</dbReference>
<dbReference type="PANTHER" id="PTHR12887">
    <property type="entry name" value="NANOS PROTEIN"/>
    <property type="match status" value="1"/>
</dbReference>
<gene>
    <name evidence="10" type="ORF">GDO54_018490</name>
</gene>
<comment type="similarity">
    <text evidence="8">Belongs to the nanos family.</text>
</comment>
<dbReference type="EMBL" id="DYDO01000212">
    <property type="protein sequence ID" value="DBA13609.1"/>
    <property type="molecule type" value="Genomic_DNA"/>
</dbReference>
<dbReference type="InterPro" id="IPR024161">
    <property type="entry name" value="Znf_nanos-typ"/>
</dbReference>
<proteinExistence type="inferred from homology"/>
<name>A0AAV2ZIF8_PYXAD</name>
<keyword evidence="3" id="KW-0479">Metal-binding</keyword>
<comment type="subcellular location">
    <subcellularLocation>
        <location evidence="1">Cytoplasm</location>
    </subcellularLocation>
</comment>
<dbReference type="Gene3D" id="4.10.60.30">
    <property type="entry name" value="Nanos, RNA-binding domain"/>
    <property type="match status" value="1"/>
</dbReference>
<reference evidence="10" key="1">
    <citation type="thesis" date="2020" institute="ProQuest LLC" country="789 East Eisenhower Parkway, Ann Arbor, MI, USA">
        <title>Comparative Genomics and Chromosome Evolution.</title>
        <authorList>
            <person name="Mudd A.B."/>
        </authorList>
    </citation>
    <scope>NUCLEOTIDE SEQUENCE</scope>
    <source>
        <strain evidence="10">1538</strain>
        <tissue evidence="10">Blood</tissue>
    </source>
</reference>
<evidence type="ECO:0000256" key="8">
    <source>
        <dbReference type="PROSITE-ProRule" id="PRU00855"/>
    </source>
</evidence>
<evidence type="ECO:0000256" key="6">
    <source>
        <dbReference type="ARBA" id="ARBA00022845"/>
    </source>
</evidence>
<dbReference type="GO" id="GO:0008270">
    <property type="term" value="F:zinc ion binding"/>
    <property type="evidence" value="ECO:0007669"/>
    <property type="project" value="UniProtKB-KW"/>
</dbReference>
<evidence type="ECO:0000256" key="2">
    <source>
        <dbReference type="ARBA" id="ARBA00022490"/>
    </source>
</evidence>
<keyword evidence="2" id="KW-0963">Cytoplasm</keyword>
<dbReference type="Pfam" id="PF05741">
    <property type="entry name" value="zf-nanos"/>
    <property type="match status" value="1"/>
</dbReference>
<dbReference type="Proteomes" id="UP001181693">
    <property type="component" value="Unassembled WGS sequence"/>
</dbReference>
<dbReference type="InterPro" id="IPR038129">
    <property type="entry name" value="Nanos_sf"/>
</dbReference>